<evidence type="ECO:0000259" key="7">
    <source>
        <dbReference type="Pfam" id="PF04480"/>
    </source>
</evidence>
<dbReference type="AlphaFoldDB" id="A0A6V8LUM0"/>
<sequence>MQDNSDRTDVLTEEQRHRCMSAIKGKNTKPEQKLRKRLWRLGHRYRIGHGLPGKPDIVFPSRRVVIFVDGCFWHRCPVHFQQPKANHDFWEAKISRNVARDALVNEQLSSTGWSVVRIWEHEVRQDIEAVVARVRSALEEQTI</sequence>
<name>A0A6V8LUM0_9BACT</name>
<dbReference type="EC" id="3.1.-.-" evidence="6"/>
<dbReference type="InterPro" id="IPR007569">
    <property type="entry name" value="DUF559"/>
</dbReference>
<dbReference type="NCBIfam" id="TIGR00632">
    <property type="entry name" value="vsr"/>
    <property type="match status" value="1"/>
</dbReference>
<feature type="domain" description="DUF559" evidence="7">
    <location>
        <begin position="97"/>
        <end position="138"/>
    </location>
</feature>
<dbReference type="GO" id="GO:0016787">
    <property type="term" value="F:hydrolase activity"/>
    <property type="evidence" value="ECO:0007669"/>
    <property type="project" value="UniProtKB-KW"/>
</dbReference>
<dbReference type="GO" id="GO:0004519">
    <property type="term" value="F:endonuclease activity"/>
    <property type="evidence" value="ECO:0007669"/>
    <property type="project" value="UniProtKB-KW"/>
</dbReference>
<dbReference type="CDD" id="cd00221">
    <property type="entry name" value="Vsr"/>
    <property type="match status" value="1"/>
</dbReference>
<keyword evidence="1 6" id="KW-0540">Nuclease</keyword>
<keyword evidence="3 6" id="KW-0227">DNA damage</keyword>
<evidence type="ECO:0000256" key="2">
    <source>
        <dbReference type="ARBA" id="ARBA00022759"/>
    </source>
</evidence>
<dbReference type="Pfam" id="PF03852">
    <property type="entry name" value="Vsr"/>
    <property type="match status" value="1"/>
</dbReference>
<dbReference type="InterPro" id="IPR004603">
    <property type="entry name" value="DNA_mismatch_endonuc_vsr"/>
</dbReference>
<comment type="caution">
    <text evidence="8">The sequence shown here is derived from an EMBL/GenBank/DDBJ whole genome shotgun (WGS) entry which is preliminary data.</text>
</comment>
<dbReference type="Proteomes" id="UP000494245">
    <property type="component" value="Unassembled WGS sequence"/>
</dbReference>
<evidence type="ECO:0000256" key="1">
    <source>
        <dbReference type="ARBA" id="ARBA00022722"/>
    </source>
</evidence>
<dbReference type="EMBL" id="BLTE01000017">
    <property type="protein sequence ID" value="GFK95434.1"/>
    <property type="molecule type" value="Genomic_DNA"/>
</dbReference>
<keyword evidence="4 6" id="KW-0378">Hydrolase</keyword>
<comment type="function">
    <text evidence="6">May nick specific sequences that contain T:G mispairs resulting from m5C-deamination.</text>
</comment>
<evidence type="ECO:0000256" key="4">
    <source>
        <dbReference type="ARBA" id="ARBA00022801"/>
    </source>
</evidence>
<evidence type="ECO:0000313" key="9">
    <source>
        <dbReference type="Proteomes" id="UP000494245"/>
    </source>
</evidence>
<keyword evidence="9" id="KW-1185">Reference proteome</keyword>
<dbReference type="Gene3D" id="3.40.960.10">
    <property type="entry name" value="VSR Endonuclease"/>
    <property type="match status" value="1"/>
</dbReference>
<evidence type="ECO:0000313" key="8">
    <source>
        <dbReference type="EMBL" id="GFK95434.1"/>
    </source>
</evidence>
<keyword evidence="2 6" id="KW-0255">Endonuclease</keyword>
<dbReference type="GO" id="GO:0006298">
    <property type="term" value="P:mismatch repair"/>
    <property type="evidence" value="ECO:0007669"/>
    <property type="project" value="UniProtKB-UniRule"/>
</dbReference>
<accession>A0A6V8LUM0</accession>
<reference evidence="8 9" key="2">
    <citation type="submission" date="2020-05" db="EMBL/GenBank/DDBJ databases">
        <title>Draft genome sequence of Desulfovibrio sp. strainFSS-1.</title>
        <authorList>
            <person name="Shimoshige H."/>
            <person name="Kobayashi H."/>
            <person name="Maekawa T."/>
        </authorList>
    </citation>
    <scope>NUCLEOTIDE SEQUENCE [LARGE SCALE GENOMIC DNA]</scope>
    <source>
        <strain evidence="8 9">SIID29052-01</strain>
    </source>
</reference>
<keyword evidence="5 6" id="KW-0234">DNA repair</keyword>
<gene>
    <name evidence="8" type="primary">vsr</name>
    <name evidence="8" type="ORF">NNJEOMEG_03297</name>
</gene>
<dbReference type="Pfam" id="PF04480">
    <property type="entry name" value="DUF559"/>
    <property type="match status" value="1"/>
</dbReference>
<reference evidence="8 9" key="1">
    <citation type="submission" date="2020-04" db="EMBL/GenBank/DDBJ databases">
        <authorList>
            <consortium name="Desulfovibrio sp. FSS-1 genome sequencing consortium"/>
            <person name="Shimoshige H."/>
            <person name="Kobayashi H."/>
            <person name="Maekawa T."/>
        </authorList>
    </citation>
    <scope>NUCLEOTIDE SEQUENCE [LARGE SCALE GENOMIC DNA]</scope>
    <source>
        <strain evidence="8 9">SIID29052-01</strain>
    </source>
</reference>
<evidence type="ECO:0000256" key="3">
    <source>
        <dbReference type="ARBA" id="ARBA00022763"/>
    </source>
</evidence>
<protein>
    <recommendedName>
        <fullName evidence="6">Very short patch repair endonuclease</fullName>
        <ecNumber evidence="6">3.1.-.-</ecNumber>
    </recommendedName>
</protein>
<evidence type="ECO:0000256" key="5">
    <source>
        <dbReference type="ARBA" id="ARBA00023204"/>
    </source>
</evidence>
<dbReference type="InterPro" id="IPR011335">
    <property type="entry name" value="Restrct_endonuc-II-like"/>
</dbReference>
<dbReference type="PIRSF" id="PIRSF018267">
    <property type="entry name" value="VSR_endonuc"/>
    <property type="match status" value="1"/>
</dbReference>
<comment type="similarity">
    <text evidence="6">Belongs to the vsr family.</text>
</comment>
<organism evidence="8 9">
    <name type="scientific">Fundidesulfovibrio magnetotacticus</name>
    <dbReference type="NCBI Taxonomy" id="2730080"/>
    <lineage>
        <taxon>Bacteria</taxon>
        <taxon>Pseudomonadati</taxon>
        <taxon>Thermodesulfobacteriota</taxon>
        <taxon>Desulfovibrionia</taxon>
        <taxon>Desulfovibrionales</taxon>
        <taxon>Desulfovibrionaceae</taxon>
        <taxon>Fundidesulfovibrio</taxon>
    </lineage>
</organism>
<dbReference type="SUPFAM" id="SSF52980">
    <property type="entry name" value="Restriction endonuclease-like"/>
    <property type="match status" value="1"/>
</dbReference>
<proteinExistence type="inferred from homology"/>
<evidence type="ECO:0000256" key="6">
    <source>
        <dbReference type="PIRNR" id="PIRNR018267"/>
    </source>
</evidence>
<dbReference type="RefSeq" id="WP_235957011.1">
    <property type="nucleotide sequence ID" value="NZ_BLTE01000017.1"/>
</dbReference>